<keyword evidence="1 3" id="KW-0732">Signal</keyword>
<reference evidence="5" key="1">
    <citation type="submission" date="2019-02" db="EMBL/GenBank/DDBJ databases">
        <title>Deep-cultivation of Planctomycetes and their phenomic and genomic characterization uncovers novel biology.</title>
        <authorList>
            <person name="Wiegand S."/>
            <person name="Jogler M."/>
            <person name="Boedeker C."/>
            <person name="Pinto D."/>
            <person name="Vollmers J."/>
            <person name="Rivas-Marin E."/>
            <person name="Kohn T."/>
            <person name="Peeters S.H."/>
            <person name="Heuer A."/>
            <person name="Rast P."/>
            <person name="Oberbeckmann S."/>
            <person name="Bunk B."/>
            <person name="Jeske O."/>
            <person name="Meyerdierks A."/>
            <person name="Storesund J.E."/>
            <person name="Kallscheuer N."/>
            <person name="Luecker S."/>
            <person name="Lage O.M."/>
            <person name="Pohl T."/>
            <person name="Merkel B.J."/>
            <person name="Hornburger P."/>
            <person name="Mueller R.-W."/>
            <person name="Bruemmer F."/>
            <person name="Labrenz M."/>
            <person name="Spormann A.M."/>
            <person name="Op den Camp H."/>
            <person name="Overmann J."/>
            <person name="Amann R."/>
            <person name="Jetten M.S.M."/>
            <person name="Mascher T."/>
            <person name="Medema M.H."/>
            <person name="Devos D.P."/>
            <person name="Kaster A.-K."/>
            <person name="Ovreas L."/>
            <person name="Rohde M."/>
            <person name="Galperin M.Y."/>
            <person name="Jogler C."/>
        </authorList>
    </citation>
    <scope>NUCLEOTIDE SEQUENCE [LARGE SCALE GENOMIC DNA]</scope>
    <source>
        <strain evidence="5">Pan97</strain>
    </source>
</reference>
<sequence precursor="true">MPTRRKAILAGSALTLAATGLFPSPAVHASDKSGSRMVIGPEGFQFEITHDWPSLPDKYHWQTTHNVAVDSEENLYVIHEGNPALKDHPSIFVFDKEGKFVRAFGEQFQGGGHGIEVRQEGGQEFLYVCAYQQVKSFAKLTKQGETVWQKHAPMEAGVYAEGEATDPQKIWGRDRFMPTNFAFLDDGGFYLADGYGSFYVHQYDKDGNWQGKFGGPGKGEGKFATPHGIWIDRRDAANPKTVVCDRAHHTLQVFDKDQNYLSTVSGFGLPANLDTWNDWMIVPELHARLSIVDKDYKVLAQLGDDVKRVTSTKGLRTQPMNWTEGKFVHPHDACFGPGGDIFVAEWVSTGRVSKLKRLS</sequence>
<proteinExistence type="predicted"/>
<organism evidence="4 5">
    <name type="scientific">Bremerella volcania</name>
    <dbReference type="NCBI Taxonomy" id="2527984"/>
    <lineage>
        <taxon>Bacteria</taxon>
        <taxon>Pseudomonadati</taxon>
        <taxon>Planctomycetota</taxon>
        <taxon>Planctomycetia</taxon>
        <taxon>Pirellulales</taxon>
        <taxon>Pirellulaceae</taxon>
        <taxon>Bremerella</taxon>
    </lineage>
</organism>
<dbReference type="KEGG" id="bvo:Pan97_27320"/>
<evidence type="ECO:0000313" key="4">
    <source>
        <dbReference type="EMBL" id="QDU75697.1"/>
    </source>
</evidence>
<gene>
    <name evidence="4" type="ORF">Pan97_27320</name>
</gene>
<dbReference type="SUPFAM" id="SSF63829">
    <property type="entry name" value="Calcium-dependent phosphotriesterase"/>
    <property type="match status" value="1"/>
</dbReference>
<dbReference type="Gene3D" id="2.120.10.30">
    <property type="entry name" value="TolB, C-terminal domain"/>
    <property type="match status" value="1"/>
</dbReference>
<evidence type="ECO:0000313" key="5">
    <source>
        <dbReference type="Proteomes" id="UP000318626"/>
    </source>
</evidence>
<evidence type="ECO:0000256" key="2">
    <source>
        <dbReference type="ARBA" id="ARBA00023180"/>
    </source>
</evidence>
<dbReference type="InterPro" id="IPR011042">
    <property type="entry name" value="6-blade_b-propeller_TolB-like"/>
</dbReference>
<dbReference type="OrthoDB" id="9799230at2"/>
<dbReference type="PANTHER" id="PTHR10680:SF14">
    <property type="entry name" value="PEPTIDYL-GLYCINE ALPHA-AMIDATING MONOOXYGENASE"/>
    <property type="match status" value="1"/>
</dbReference>
<feature type="chain" id="PRO_5022139524" evidence="3">
    <location>
        <begin position="30"/>
        <end position="359"/>
    </location>
</feature>
<dbReference type="EMBL" id="CP036289">
    <property type="protein sequence ID" value="QDU75697.1"/>
    <property type="molecule type" value="Genomic_DNA"/>
</dbReference>
<accession>A0A518C8Z5</accession>
<protein>
    <submittedName>
        <fullName evidence="4">NHL repeat protein</fullName>
    </submittedName>
</protein>
<evidence type="ECO:0000256" key="3">
    <source>
        <dbReference type="SAM" id="SignalP"/>
    </source>
</evidence>
<keyword evidence="5" id="KW-1185">Reference proteome</keyword>
<dbReference type="AlphaFoldDB" id="A0A518C8Z5"/>
<dbReference type="Proteomes" id="UP000318626">
    <property type="component" value="Chromosome"/>
</dbReference>
<keyword evidence="2" id="KW-0325">Glycoprotein</keyword>
<dbReference type="RefSeq" id="WP_144973278.1">
    <property type="nucleotide sequence ID" value="NZ_CP036289.1"/>
</dbReference>
<dbReference type="PANTHER" id="PTHR10680">
    <property type="entry name" value="PEPTIDYL-GLYCINE ALPHA-AMIDATING MONOOXYGENASE"/>
    <property type="match status" value="1"/>
</dbReference>
<name>A0A518C8Z5_9BACT</name>
<evidence type="ECO:0000256" key="1">
    <source>
        <dbReference type="ARBA" id="ARBA00022729"/>
    </source>
</evidence>
<feature type="signal peptide" evidence="3">
    <location>
        <begin position="1"/>
        <end position="29"/>
    </location>
</feature>